<dbReference type="InterPro" id="IPR038610">
    <property type="entry name" value="FliK-like_C_sf"/>
</dbReference>
<evidence type="ECO:0000313" key="3">
    <source>
        <dbReference type="EMBL" id="THH35323.1"/>
    </source>
</evidence>
<feature type="region of interest" description="Disordered" evidence="1">
    <location>
        <begin position="271"/>
        <end position="291"/>
    </location>
</feature>
<evidence type="ECO:0000256" key="1">
    <source>
        <dbReference type="SAM" id="MobiDB-lite"/>
    </source>
</evidence>
<feature type="region of interest" description="Disordered" evidence="1">
    <location>
        <begin position="88"/>
        <end position="113"/>
    </location>
</feature>
<feature type="region of interest" description="Disordered" evidence="1">
    <location>
        <begin position="449"/>
        <end position="483"/>
    </location>
</feature>
<keyword evidence="3" id="KW-0966">Cell projection</keyword>
<dbReference type="EMBL" id="SRKY01000004">
    <property type="protein sequence ID" value="THH35323.1"/>
    <property type="molecule type" value="Genomic_DNA"/>
</dbReference>
<name>A0A4V3XK26_9RHOB</name>
<reference evidence="3 4" key="1">
    <citation type="submission" date="2019-04" db="EMBL/GenBank/DDBJ databases">
        <title>Shimia ponticola sp. nov., isolated from seawater.</title>
        <authorList>
            <person name="Kim Y.-O."/>
            <person name="Yoon J.-H."/>
        </authorList>
    </citation>
    <scope>NUCLEOTIDE SEQUENCE [LARGE SCALE GENOMIC DNA]</scope>
    <source>
        <strain evidence="3 4">MYP11</strain>
    </source>
</reference>
<dbReference type="InterPro" id="IPR021136">
    <property type="entry name" value="Flagellar_hook_control-like_C"/>
</dbReference>
<dbReference type="Proteomes" id="UP000306602">
    <property type="component" value="Unassembled WGS sequence"/>
</dbReference>
<dbReference type="Pfam" id="PF02120">
    <property type="entry name" value="Flg_hook"/>
    <property type="match status" value="1"/>
</dbReference>
<sequence length="501" mass="52134">MTVTVPFLATVLTDTAKPGAASSEVTGKPNVQSDIAGEDMTDFASLLQDQVEMSDGEMPQTAEETLQEDAAVDGDTADDTTLHGDAGLEAAMTEPSRRKVTIPDLPKPKADQMSATMETGSVTASDDAQPGAVDADFSQLSETPDAVPSGITTGHAQPTGDARLNSATVDEVKAASIPETVKPQSPGNTVNSATKTGTIAAPNTLEIPDNDAPALARSVDAEVAEPGKTLRTETAPPVTVKAAGEGQVVLPAEHRMTAKQVQAMQIPRAEAAAQALPDAQTTPSADSPKAATNIANAPQMTPAAYAQPSPMVLQNREMRVQAQAAEKLLDLDGDLETLRFDSPTSSASQTSVSSASSALQRAELPRAVALQIQNAARNMTDKTIEIALNPQELGKVRLSIATGETGVTLTVLAERPETIELMRRNADTLAQELADLGFEHIDLAFGQGDSAESHMDNNPDGQDSGAALDWSDDDMLNPAPAEAAPAARPIISADGRVDIRV</sequence>
<keyword evidence="3" id="KW-0282">Flagellum</keyword>
<dbReference type="Gene3D" id="3.30.750.140">
    <property type="match status" value="1"/>
</dbReference>
<organism evidence="3 4">
    <name type="scientific">Aliishimia ponticola</name>
    <dbReference type="NCBI Taxonomy" id="2499833"/>
    <lineage>
        <taxon>Bacteria</taxon>
        <taxon>Pseudomonadati</taxon>
        <taxon>Pseudomonadota</taxon>
        <taxon>Alphaproteobacteria</taxon>
        <taxon>Rhodobacterales</taxon>
        <taxon>Paracoccaceae</taxon>
        <taxon>Aliishimia</taxon>
    </lineage>
</organism>
<dbReference type="AlphaFoldDB" id="A0A4V3XK26"/>
<keyword evidence="4" id="KW-1185">Reference proteome</keyword>
<feature type="region of interest" description="Disordered" evidence="1">
    <location>
        <begin position="19"/>
        <end position="38"/>
    </location>
</feature>
<feature type="compositionally biased region" description="Polar residues" evidence="1">
    <location>
        <begin position="23"/>
        <end position="33"/>
    </location>
</feature>
<gene>
    <name evidence="3" type="ORF">E4Z66_16025</name>
</gene>
<proteinExistence type="predicted"/>
<dbReference type="CDD" id="cd17470">
    <property type="entry name" value="T3SS_Flik_C"/>
    <property type="match status" value="1"/>
</dbReference>
<accession>A0A4V3XK26</accession>
<evidence type="ECO:0000313" key="4">
    <source>
        <dbReference type="Proteomes" id="UP000306602"/>
    </source>
</evidence>
<dbReference type="OrthoDB" id="7203912at2"/>
<keyword evidence="3" id="KW-0969">Cilium</keyword>
<comment type="caution">
    <text evidence="3">The sequence shown here is derived from an EMBL/GenBank/DDBJ whole genome shotgun (WGS) entry which is preliminary data.</text>
</comment>
<feature type="compositionally biased region" description="Low complexity" evidence="1">
    <location>
        <begin position="271"/>
        <end position="280"/>
    </location>
</feature>
<protein>
    <submittedName>
        <fullName evidence="3">Flagellar hook-length control protein FliK</fullName>
    </submittedName>
</protein>
<feature type="domain" description="Flagellar hook-length control protein-like C-terminal" evidence="2">
    <location>
        <begin position="382"/>
        <end position="451"/>
    </location>
</feature>
<evidence type="ECO:0000259" key="2">
    <source>
        <dbReference type="Pfam" id="PF02120"/>
    </source>
</evidence>